<evidence type="ECO:0000313" key="3">
    <source>
        <dbReference type="EMBL" id="CAG5099111.1"/>
    </source>
</evidence>
<evidence type="ECO:0000313" key="1">
    <source>
        <dbReference type="EMBL" id="CAG5083747.1"/>
    </source>
</evidence>
<keyword evidence="4" id="KW-1185">Reference proteome</keyword>
<dbReference type="EMBL" id="OU015568">
    <property type="protein sequence ID" value="CAG5083747.1"/>
    <property type="molecule type" value="Genomic_DNA"/>
</dbReference>
<protein>
    <submittedName>
        <fullName evidence="1">Oidioi.mRNA.OKI2018_I69.PAR.g10450.t1.cds</fullName>
    </submittedName>
    <submittedName>
        <fullName evidence="2">Oidioi.mRNA.OKI2018_I69.PAR.g10745.t1.cds</fullName>
    </submittedName>
    <submittedName>
        <fullName evidence="3">Oidioi.mRNA.OKI2018_I69.XSR.g16261.t1.cds</fullName>
    </submittedName>
</protein>
<name>A0ABN7RU85_OIKDI</name>
<dbReference type="EMBL" id="OU015569">
    <property type="protein sequence ID" value="CAG5099111.1"/>
    <property type="molecule type" value="Genomic_DNA"/>
</dbReference>
<accession>A0ABN7RU85</accession>
<dbReference type="Proteomes" id="UP001158576">
    <property type="component" value="Chromosome XSR"/>
</dbReference>
<dbReference type="EMBL" id="OU015568">
    <property type="protein sequence ID" value="CAG5084823.1"/>
    <property type="molecule type" value="Genomic_DNA"/>
</dbReference>
<sequence>MKKYYLNFSEMESSDSEVEEVEQTNTGLEFLLRNARSHPLPQLRPFLEEIYHFSEREPWILKFKGFFLVKSDSGIFQLVKFPLGPRHCWTLETTIGSDHLTDLDNRLCARIAEQENKVLVVVDSAVLMVNSVPRRRSRLENDGYELALSIENGLAVFYSVGTYSLVV</sequence>
<proteinExistence type="predicted"/>
<dbReference type="Proteomes" id="UP001158576">
    <property type="component" value="Chromosome PAR"/>
</dbReference>
<evidence type="ECO:0000313" key="4">
    <source>
        <dbReference type="Proteomes" id="UP001158576"/>
    </source>
</evidence>
<organism evidence="1 4">
    <name type="scientific">Oikopleura dioica</name>
    <name type="common">Tunicate</name>
    <dbReference type="NCBI Taxonomy" id="34765"/>
    <lineage>
        <taxon>Eukaryota</taxon>
        <taxon>Metazoa</taxon>
        <taxon>Chordata</taxon>
        <taxon>Tunicata</taxon>
        <taxon>Appendicularia</taxon>
        <taxon>Copelata</taxon>
        <taxon>Oikopleuridae</taxon>
        <taxon>Oikopleura</taxon>
    </lineage>
</organism>
<gene>
    <name evidence="1" type="ORF">OKIOD_LOCUS2008</name>
    <name evidence="2" type="ORF">OKIOD_LOCUS2303</name>
    <name evidence="3" type="ORF">OKIOD_LOCUS7819</name>
</gene>
<evidence type="ECO:0000313" key="2">
    <source>
        <dbReference type="EMBL" id="CAG5084823.1"/>
    </source>
</evidence>
<reference evidence="1 4" key="1">
    <citation type="submission" date="2021-04" db="EMBL/GenBank/DDBJ databases">
        <authorList>
            <person name="Bliznina A."/>
        </authorList>
    </citation>
    <scope>NUCLEOTIDE SEQUENCE [LARGE SCALE GENOMIC DNA]</scope>
</reference>